<reference evidence="3" key="1">
    <citation type="journal article" date="2021" name="PeerJ">
        <title>Extensive microbial diversity within the chicken gut microbiome revealed by metagenomics and culture.</title>
        <authorList>
            <person name="Gilroy R."/>
            <person name="Ravi A."/>
            <person name="Getino M."/>
            <person name="Pursley I."/>
            <person name="Horton D.L."/>
            <person name="Alikhan N.F."/>
            <person name="Baker D."/>
            <person name="Gharbi K."/>
            <person name="Hall N."/>
            <person name="Watson M."/>
            <person name="Adriaenssens E.M."/>
            <person name="Foster-Nyarko E."/>
            <person name="Jarju S."/>
            <person name="Secka A."/>
            <person name="Antonio M."/>
            <person name="Oren A."/>
            <person name="Chaudhuri R.R."/>
            <person name="La Ragione R."/>
            <person name="Hildebrand F."/>
            <person name="Pallen M.J."/>
        </authorList>
    </citation>
    <scope>NUCLEOTIDE SEQUENCE</scope>
    <source>
        <strain evidence="3">12435</strain>
    </source>
</reference>
<dbReference type="EMBL" id="DXHS01000017">
    <property type="protein sequence ID" value="HIW01903.1"/>
    <property type="molecule type" value="Genomic_DNA"/>
</dbReference>
<name>A0A9D1Q0F7_9FIRM</name>
<dbReference type="Pfam" id="PF00364">
    <property type="entry name" value="Biotin_lipoyl"/>
    <property type="match status" value="1"/>
</dbReference>
<evidence type="ECO:0000259" key="2">
    <source>
        <dbReference type="PROSITE" id="PS50968"/>
    </source>
</evidence>
<dbReference type="InterPro" id="IPR050709">
    <property type="entry name" value="Biotin_Carboxyl_Carrier/Decarb"/>
</dbReference>
<keyword evidence="1" id="KW-0092">Biotin</keyword>
<proteinExistence type="predicted"/>
<dbReference type="PROSITE" id="PS00188">
    <property type="entry name" value="BIOTIN"/>
    <property type="match status" value="1"/>
</dbReference>
<evidence type="ECO:0000256" key="1">
    <source>
        <dbReference type="ARBA" id="ARBA00023267"/>
    </source>
</evidence>
<dbReference type="SUPFAM" id="SSF51230">
    <property type="entry name" value="Single hybrid motif"/>
    <property type="match status" value="1"/>
</dbReference>
<reference evidence="3" key="2">
    <citation type="submission" date="2021-04" db="EMBL/GenBank/DDBJ databases">
        <authorList>
            <person name="Gilroy R."/>
        </authorList>
    </citation>
    <scope>NUCLEOTIDE SEQUENCE</scope>
    <source>
        <strain evidence="3">12435</strain>
    </source>
</reference>
<dbReference type="Proteomes" id="UP000823990">
    <property type="component" value="Unassembled WGS sequence"/>
</dbReference>
<dbReference type="PROSITE" id="PS50968">
    <property type="entry name" value="BIOTINYL_LIPOYL"/>
    <property type="match status" value="1"/>
</dbReference>
<dbReference type="InterPro" id="IPR000089">
    <property type="entry name" value="Biotin_lipoyl"/>
</dbReference>
<gene>
    <name evidence="3" type="ORF">H9892_00970</name>
</gene>
<dbReference type="AlphaFoldDB" id="A0A9D1Q0F7"/>
<accession>A0A9D1Q0F7</accession>
<dbReference type="Gene3D" id="2.40.50.100">
    <property type="match status" value="1"/>
</dbReference>
<dbReference type="PANTHER" id="PTHR45266">
    <property type="entry name" value="OXALOACETATE DECARBOXYLASE ALPHA CHAIN"/>
    <property type="match status" value="1"/>
</dbReference>
<evidence type="ECO:0000313" key="3">
    <source>
        <dbReference type="EMBL" id="HIW01903.1"/>
    </source>
</evidence>
<dbReference type="PANTHER" id="PTHR45266:SF3">
    <property type="entry name" value="OXALOACETATE DECARBOXYLASE ALPHA CHAIN"/>
    <property type="match status" value="1"/>
</dbReference>
<evidence type="ECO:0000313" key="4">
    <source>
        <dbReference type="Proteomes" id="UP000823990"/>
    </source>
</evidence>
<sequence>MRKFNVTVNGKTYSVEVEETGASAPVAAPAAAPAATAAAPAPAAPAGGTPVKSPMPGVVRKLAFVNGAAVKAGQPVVVLEAMKMENDIVATADGVITYAVEVGANVETDAVLAYIK</sequence>
<dbReference type="CDD" id="cd06850">
    <property type="entry name" value="biotinyl_domain"/>
    <property type="match status" value="1"/>
</dbReference>
<feature type="domain" description="Lipoyl-binding" evidence="2">
    <location>
        <begin position="36"/>
        <end position="116"/>
    </location>
</feature>
<dbReference type="InterPro" id="IPR001882">
    <property type="entry name" value="Biotin_BS"/>
</dbReference>
<comment type="caution">
    <text evidence="3">The sequence shown here is derived from an EMBL/GenBank/DDBJ whole genome shotgun (WGS) entry which is preliminary data.</text>
</comment>
<organism evidence="3 4">
    <name type="scientific">Candidatus Protoclostridium stercorigallinarum</name>
    <dbReference type="NCBI Taxonomy" id="2838741"/>
    <lineage>
        <taxon>Bacteria</taxon>
        <taxon>Bacillati</taxon>
        <taxon>Bacillota</taxon>
        <taxon>Clostridia</taxon>
        <taxon>Candidatus Protoclostridium</taxon>
    </lineage>
</organism>
<protein>
    <submittedName>
        <fullName evidence="3">Acetyl-CoA carboxylase biotin carboxyl carrier protein subunit</fullName>
    </submittedName>
</protein>
<dbReference type="InterPro" id="IPR011053">
    <property type="entry name" value="Single_hybrid_motif"/>
</dbReference>